<evidence type="ECO:0000313" key="2">
    <source>
        <dbReference type="Proteomes" id="UP001066276"/>
    </source>
</evidence>
<reference evidence="1" key="1">
    <citation type="journal article" date="2022" name="bioRxiv">
        <title>Sequencing and chromosome-scale assembly of the giantPleurodeles waltlgenome.</title>
        <authorList>
            <person name="Brown T."/>
            <person name="Elewa A."/>
            <person name="Iarovenko S."/>
            <person name="Subramanian E."/>
            <person name="Araus A.J."/>
            <person name="Petzold A."/>
            <person name="Susuki M."/>
            <person name="Suzuki K.-i.T."/>
            <person name="Hayashi T."/>
            <person name="Toyoda A."/>
            <person name="Oliveira C."/>
            <person name="Osipova E."/>
            <person name="Leigh N.D."/>
            <person name="Simon A."/>
            <person name="Yun M.H."/>
        </authorList>
    </citation>
    <scope>NUCLEOTIDE SEQUENCE</scope>
    <source>
        <strain evidence="1">20211129_DDA</strain>
        <tissue evidence="1">Liver</tissue>
    </source>
</reference>
<name>A0AAV7S2T3_PLEWA</name>
<evidence type="ECO:0000313" key="1">
    <source>
        <dbReference type="EMBL" id="KAJ1159321.1"/>
    </source>
</evidence>
<accession>A0AAV7S2T3</accession>
<comment type="caution">
    <text evidence="1">The sequence shown here is derived from an EMBL/GenBank/DDBJ whole genome shotgun (WGS) entry which is preliminary data.</text>
</comment>
<organism evidence="1 2">
    <name type="scientific">Pleurodeles waltl</name>
    <name type="common">Iberian ribbed newt</name>
    <dbReference type="NCBI Taxonomy" id="8319"/>
    <lineage>
        <taxon>Eukaryota</taxon>
        <taxon>Metazoa</taxon>
        <taxon>Chordata</taxon>
        <taxon>Craniata</taxon>
        <taxon>Vertebrata</taxon>
        <taxon>Euteleostomi</taxon>
        <taxon>Amphibia</taxon>
        <taxon>Batrachia</taxon>
        <taxon>Caudata</taxon>
        <taxon>Salamandroidea</taxon>
        <taxon>Salamandridae</taxon>
        <taxon>Pleurodelinae</taxon>
        <taxon>Pleurodeles</taxon>
    </lineage>
</organism>
<gene>
    <name evidence="1" type="ORF">NDU88_011988</name>
</gene>
<keyword evidence="2" id="KW-1185">Reference proteome</keyword>
<dbReference type="EMBL" id="JANPWB010000009">
    <property type="protein sequence ID" value="KAJ1159321.1"/>
    <property type="molecule type" value="Genomic_DNA"/>
</dbReference>
<dbReference type="Proteomes" id="UP001066276">
    <property type="component" value="Chromosome 5"/>
</dbReference>
<sequence length="51" mass="5808">MLCTYFTDFSKAENLVMRTLLVKYDPTCYVLCNCYKPTPGSIESRTKSSST</sequence>
<dbReference type="AlphaFoldDB" id="A0AAV7S2T3"/>
<protein>
    <submittedName>
        <fullName evidence="1">Uncharacterized protein</fullName>
    </submittedName>
</protein>
<feature type="non-terminal residue" evidence="1">
    <location>
        <position position="51"/>
    </location>
</feature>
<proteinExistence type="predicted"/>